<organism evidence="3 4">
    <name type="scientific">Crocosphaera chwakensis CCY0110</name>
    <dbReference type="NCBI Taxonomy" id="391612"/>
    <lineage>
        <taxon>Bacteria</taxon>
        <taxon>Bacillati</taxon>
        <taxon>Cyanobacteriota</taxon>
        <taxon>Cyanophyceae</taxon>
        <taxon>Oscillatoriophycideae</taxon>
        <taxon>Chroococcales</taxon>
        <taxon>Aphanothecaceae</taxon>
        <taxon>Crocosphaera</taxon>
        <taxon>Crocosphaera chwakensis</taxon>
    </lineage>
</organism>
<name>A3IXR5_9CHRO</name>
<dbReference type="EMBL" id="AAXW01000069">
    <property type="protein sequence ID" value="EAZ88718.1"/>
    <property type="molecule type" value="Genomic_DNA"/>
</dbReference>
<gene>
    <name evidence="3" type="ORF">CY0110_01125</name>
</gene>
<feature type="signal peptide" evidence="2">
    <location>
        <begin position="1"/>
        <end position="24"/>
    </location>
</feature>
<dbReference type="Proteomes" id="UP000003781">
    <property type="component" value="Unassembled WGS sequence"/>
</dbReference>
<dbReference type="AlphaFoldDB" id="A3IXR5"/>
<protein>
    <submittedName>
        <fullName evidence="3">Uncharacterized protein</fullName>
    </submittedName>
</protein>
<evidence type="ECO:0000256" key="1">
    <source>
        <dbReference type="SAM" id="MobiDB-lite"/>
    </source>
</evidence>
<feature type="region of interest" description="Disordered" evidence="1">
    <location>
        <begin position="217"/>
        <end position="241"/>
    </location>
</feature>
<accession>A3IXR5</accession>
<evidence type="ECO:0000256" key="2">
    <source>
        <dbReference type="SAM" id="SignalP"/>
    </source>
</evidence>
<evidence type="ECO:0000313" key="4">
    <source>
        <dbReference type="Proteomes" id="UP000003781"/>
    </source>
</evidence>
<keyword evidence="2" id="KW-0732">Signal</keyword>
<keyword evidence="4" id="KW-1185">Reference proteome</keyword>
<sequence>MKKSIILTFATLSAMIPLTSPVMANSKTFVNQSSSHYHQEITLNKSTAFTVGFSQPIQFEPSQGKTSPITALLAQPVVDNFGNVIIPQNSPITTRLVSTEQGVRIVAESVVIGSQALPIHAVSPVLAETKVTIAQAPQQKPKGKMLGSLGGSIASFFGDSDNKSEKNDTMMQGMLGGNALGILVELGAETPQEKSVVQIPQGSVHILTLEAPMSFPNYGTAQKSGNTEQSRNVPTSSQANY</sequence>
<proteinExistence type="predicted"/>
<dbReference type="RefSeq" id="WP_008278175.1">
    <property type="nucleotide sequence ID" value="NZ_AAXW01000069.1"/>
</dbReference>
<dbReference type="OrthoDB" id="483027at2"/>
<feature type="chain" id="PRO_5002653436" evidence="2">
    <location>
        <begin position="25"/>
        <end position="241"/>
    </location>
</feature>
<comment type="caution">
    <text evidence="3">The sequence shown here is derived from an EMBL/GenBank/DDBJ whole genome shotgun (WGS) entry which is preliminary data.</text>
</comment>
<evidence type="ECO:0000313" key="3">
    <source>
        <dbReference type="EMBL" id="EAZ88718.1"/>
    </source>
</evidence>
<dbReference type="eggNOG" id="ENOG5032368">
    <property type="taxonomic scope" value="Bacteria"/>
</dbReference>
<reference evidence="3 4" key="1">
    <citation type="submission" date="2007-03" db="EMBL/GenBank/DDBJ databases">
        <authorList>
            <person name="Stal L."/>
            <person name="Ferriera S."/>
            <person name="Johnson J."/>
            <person name="Kravitz S."/>
            <person name="Beeson K."/>
            <person name="Sutton G."/>
            <person name="Rogers Y.-H."/>
            <person name="Friedman R."/>
            <person name="Frazier M."/>
            <person name="Venter J.C."/>
        </authorList>
    </citation>
    <scope>NUCLEOTIDE SEQUENCE [LARGE SCALE GENOMIC DNA]</scope>
    <source>
        <strain evidence="3 4">CCY0110</strain>
    </source>
</reference>